<reference evidence="2 3" key="1">
    <citation type="submission" date="2018-06" db="EMBL/GenBank/DDBJ databases">
        <title>A transcriptomic atlas of mushroom development highlights an independent origin of complex multicellularity.</title>
        <authorList>
            <consortium name="DOE Joint Genome Institute"/>
            <person name="Krizsan K."/>
            <person name="Almasi E."/>
            <person name="Merenyi Z."/>
            <person name="Sahu N."/>
            <person name="Viragh M."/>
            <person name="Koszo T."/>
            <person name="Mondo S."/>
            <person name="Kiss B."/>
            <person name="Balint B."/>
            <person name="Kues U."/>
            <person name="Barry K."/>
            <person name="Hegedus J.C."/>
            <person name="Henrissat B."/>
            <person name="Johnson J."/>
            <person name="Lipzen A."/>
            <person name="Ohm R."/>
            <person name="Nagy I."/>
            <person name="Pangilinan J."/>
            <person name="Yan J."/>
            <person name="Xiong Y."/>
            <person name="Grigoriev I.V."/>
            <person name="Hibbett D.S."/>
            <person name="Nagy L.G."/>
        </authorList>
    </citation>
    <scope>NUCLEOTIDE SEQUENCE [LARGE SCALE GENOMIC DNA]</scope>
    <source>
        <strain evidence="2 3">SZMC22713</strain>
    </source>
</reference>
<organism evidence="2 3">
    <name type="scientific">Rickenella mellea</name>
    <dbReference type="NCBI Taxonomy" id="50990"/>
    <lineage>
        <taxon>Eukaryota</taxon>
        <taxon>Fungi</taxon>
        <taxon>Dikarya</taxon>
        <taxon>Basidiomycota</taxon>
        <taxon>Agaricomycotina</taxon>
        <taxon>Agaricomycetes</taxon>
        <taxon>Hymenochaetales</taxon>
        <taxon>Rickenellaceae</taxon>
        <taxon>Rickenella</taxon>
    </lineage>
</organism>
<dbReference type="STRING" id="50990.A0A4Y7PNI2"/>
<dbReference type="Gene3D" id="1.10.510.10">
    <property type="entry name" value="Transferase(Phosphotransferase) domain 1"/>
    <property type="match status" value="1"/>
</dbReference>
<dbReference type="InterPro" id="IPR000719">
    <property type="entry name" value="Prot_kinase_dom"/>
</dbReference>
<dbReference type="PROSITE" id="PS50011">
    <property type="entry name" value="PROTEIN_KINASE_DOM"/>
    <property type="match status" value="1"/>
</dbReference>
<dbReference type="InterPro" id="IPR011009">
    <property type="entry name" value="Kinase-like_dom_sf"/>
</dbReference>
<dbReference type="SUPFAM" id="SSF56112">
    <property type="entry name" value="Protein kinase-like (PK-like)"/>
    <property type="match status" value="1"/>
</dbReference>
<dbReference type="VEuPathDB" id="FungiDB:BD410DRAFT_795198"/>
<evidence type="ECO:0000313" key="3">
    <source>
        <dbReference type="Proteomes" id="UP000294933"/>
    </source>
</evidence>
<dbReference type="GO" id="GO:0004672">
    <property type="term" value="F:protein kinase activity"/>
    <property type="evidence" value="ECO:0007669"/>
    <property type="project" value="InterPro"/>
</dbReference>
<sequence length="282" mass="31575">MTSLVVNCAVNFLQDGFNFFPFILTQHSIDGTPITSNKPPVYFTGGEEIYVGNRFRVSRGKLHRGQETLDVALKFDFYNNHHADLVDEARLYEKQAKAVQGTALPVLYGIYCATINNRLITCLVLEYCGSEMETSLHDSEEFSFKVAKHLMALHSAGLQHNDISASNIVVKNGEPRIIDLSTATLHTCERTMDIEPGKPRPDALDFACTELHDFASEQGIWEPTDIFYYGAVIPKHLITSAESLLAMTPPYLIRTAKGREKILREASEILRQLGIVEKEPTP</sequence>
<accession>A0A4Y7PNI2</accession>
<proteinExistence type="predicted"/>
<dbReference type="InterPro" id="IPR008266">
    <property type="entry name" value="Tyr_kinase_AS"/>
</dbReference>
<evidence type="ECO:0000259" key="1">
    <source>
        <dbReference type="PROSITE" id="PS50011"/>
    </source>
</evidence>
<dbReference type="AlphaFoldDB" id="A0A4Y7PNI2"/>
<dbReference type="OrthoDB" id="2523749at2759"/>
<dbReference type="EMBL" id="ML170240">
    <property type="protein sequence ID" value="TDL16551.1"/>
    <property type="molecule type" value="Genomic_DNA"/>
</dbReference>
<name>A0A4Y7PNI2_9AGAM</name>
<dbReference type="GO" id="GO:0005524">
    <property type="term" value="F:ATP binding"/>
    <property type="evidence" value="ECO:0007669"/>
    <property type="project" value="InterPro"/>
</dbReference>
<protein>
    <recommendedName>
        <fullName evidence="1">Protein kinase domain-containing protein</fullName>
    </recommendedName>
</protein>
<feature type="domain" description="Protein kinase" evidence="1">
    <location>
        <begin position="43"/>
        <end position="282"/>
    </location>
</feature>
<keyword evidence="3" id="KW-1185">Reference proteome</keyword>
<dbReference type="PROSITE" id="PS00109">
    <property type="entry name" value="PROTEIN_KINASE_TYR"/>
    <property type="match status" value="1"/>
</dbReference>
<dbReference type="Proteomes" id="UP000294933">
    <property type="component" value="Unassembled WGS sequence"/>
</dbReference>
<gene>
    <name evidence="2" type="ORF">BD410DRAFT_795198</name>
</gene>
<evidence type="ECO:0000313" key="2">
    <source>
        <dbReference type="EMBL" id="TDL16551.1"/>
    </source>
</evidence>